<evidence type="ECO:0000313" key="2">
    <source>
        <dbReference type="Proteomes" id="UP001345013"/>
    </source>
</evidence>
<organism evidence="1 2">
    <name type="scientific">Lithohypha guttulata</name>
    <dbReference type="NCBI Taxonomy" id="1690604"/>
    <lineage>
        <taxon>Eukaryota</taxon>
        <taxon>Fungi</taxon>
        <taxon>Dikarya</taxon>
        <taxon>Ascomycota</taxon>
        <taxon>Pezizomycotina</taxon>
        <taxon>Eurotiomycetes</taxon>
        <taxon>Chaetothyriomycetidae</taxon>
        <taxon>Chaetothyriales</taxon>
        <taxon>Trichomeriaceae</taxon>
        <taxon>Lithohypha</taxon>
    </lineage>
</organism>
<name>A0ABR0KC19_9EURO</name>
<proteinExistence type="predicted"/>
<keyword evidence="2" id="KW-1185">Reference proteome</keyword>
<dbReference type="PANTHER" id="PTHR33112:SF1">
    <property type="entry name" value="HETEROKARYON INCOMPATIBILITY DOMAIN-CONTAINING PROTEIN"/>
    <property type="match status" value="1"/>
</dbReference>
<dbReference type="PANTHER" id="PTHR33112">
    <property type="entry name" value="DOMAIN PROTEIN, PUTATIVE-RELATED"/>
    <property type="match status" value="1"/>
</dbReference>
<gene>
    <name evidence="1" type="ORF">LTR24_004572</name>
</gene>
<accession>A0ABR0KC19</accession>
<protein>
    <submittedName>
        <fullName evidence="1">Uncharacterized protein</fullName>
    </submittedName>
</protein>
<sequence length="383" mass="42958">MDAIYAHAELTIISLGASEADGLPGVRNVALSVEEDEYVDSPWEFGSWLTAFTSRDLSYQSDALSAFRGVLNTSLHSSYWGIPLLGKAVAGFPATPSCSALTDVSFAVGLSWSTTYNVAHNEYGFSAQDKAAALDPRREREDFPSWSWSSCRTYKSPLGYQLPGGQRIEYKSDIQGFSDPANIEIFCEGLYGCISELNSVNAPRWDSKQLQVPERSKFLQITTNVFALRLQEIGDEKDYWCVRYCVQSPSSESTSAYRPQLSRNADGPDLVTTDGLFLVDLDKPASKHKDNVKELKHWQHTTFLGLVIFRRQSLFPQIRIEVQNGRMTQVNEVSDDEFCIMIVEPCNLVSCPSSFYFVRVGLVWLAAKYMTGFKQDRFTVRLG</sequence>
<reference evidence="1 2" key="1">
    <citation type="submission" date="2023-08" db="EMBL/GenBank/DDBJ databases">
        <title>Black Yeasts Isolated from many extreme environments.</title>
        <authorList>
            <person name="Coleine C."/>
            <person name="Stajich J.E."/>
            <person name="Selbmann L."/>
        </authorList>
    </citation>
    <scope>NUCLEOTIDE SEQUENCE [LARGE SCALE GENOMIC DNA]</scope>
    <source>
        <strain evidence="1 2">CCFEE 5885</strain>
    </source>
</reference>
<dbReference type="Proteomes" id="UP001345013">
    <property type="component" value="Unassembled WGS sequence"/>
</dbReference>
<dbReference type="EMBL" id="JAVRRG010000047">
    <property type="protein sequence ID" value="KAK5093169.1"/>
    <property type="molecule type" value="Genomic_DNA"/>
</dbReference>
<evidence type="ECO:0000313" key="1">
    <source>
        <dbReference type="EMBL" id="KAK5093169.1"/>
    </source>
</evidence>
<comment type="caution">
    <text evidence="1">The sequence shown here is derived from an EMBL/GenBank/DDBJ whole genome shotgun (WGS) entry which is preliminary data.</text>
</comment>